<feature type="domain" description="BTB" evidence="2">
    <location>
        <begin position="40"/>
        <end position="117"/>
    </location>
</feature>
<evidence type="ECO:0000256" key="1">
    <source>
        <dbReference type="SAM" id="MobiDB-lite"/>
    </source>
</evidence>
<organism evidence="3 4">
    <name type="scientific">Passalora fulva</name>
    <name type="common">Tomato leaf mold</name>
    <name type="synonym">Cladosporium fulvum</name>
    <dbReference type="NCBI Taxonomy" id="5499"/>
    <lineage>
        <taxon>Eukaryota</taxon>
        <taxon>Fungi</taxon>
        <taxon>Dikarya</taxon>
        <taxon>Ascomycota</taxon>
        <taxon>Pezizomycotina</taxon>
        <taxon>Dothideomycetes</taxon>
        <taxon>Dothideomycetidae</taxon>
        <taxon>Mycosphaerellales</taxon>
        <taxon>Mycosphaerellaceae</taxon>
        <taxon>Fulvia</taxon>
    </lineage>
</organism>
<feature type="region of interest" description="Disordered" evidence="1">
    <location>
        <begin position="1"/>
        <end position="34"/>
    </location>
</feature>
<dbReference type="KEGG" id="ffu:CLAFUR5_06415"/>
<dbReference type="AlphaFoldDB" id="A0A9Q8P9N7"/>
<dbReference type="EMBL" id="CP090167">
    <property type="protein sequence ID" value="UJO18242.1"/>
    <property type="molecule type" value="Genomic_DNA"/>
</dbReference>
<dbReference type="PANTHER" id="PTHR47843">
    <property type="entry name" value="BTB DOMAIN-CONTAINING PROTEIN-RELATED"/>
    <property type="match status" value="1"/>
</dbReference>
<gene>
    <name evidence="3" type="ORF">CLAFUR5_06415</name>
</gene>
<name>A0A9Q8P9N7_PASFU</name>
<dbReference type="Gene3D" id="3.30.710.10">
    <property type="entry name" value="Potassium Channel Kv1.1, Chain A"/>
    <property type="match status" value="1"/>
</dbReference>
<accession>A0A9Q8P9N7</accession>
<keyword evidence="4" id="KW-1185">Reference proteome</keyword>
<dbReference type="Proteomes" id="UP000756132">
    <property type="component" value="Chromosome 5"/>
</dbReference>
<dbReference type="PANTHER" id="PTHR47843:SF2">
    <property type="entry name" value="BTB DOMAIN-CONTAINING PROTEIN"/>
    <property type="match status" value="1"/>
</dbReference>
<dbReference type="OrthoDB" id="194443at2759"/>
<reference evidence="3" key="2">
    <citation type="journal article" date="2022" name="Microb. Genom.">
        <title>A chromosome-scale genome assembly of the tomato pathogen Cladosporium fulvum reveals a compartmentalized genome architecture and the presence of a dispensable chromosome.</title>
        <authorList>
            <person name="Zaccaron A.Z."/>
            <person name="Chen L.H."/>
            <person name="Samaras A."/>
            <person name="Stergiopoulos I."/>
        </authorList>
    </citation>
    <scope>NUCLEOTIDE SEQUENCE</scope>
    <source>
        <strain evidence="3">Race5_Kim</strain>
    </source>
</reference>
<feature type="compositionally biased region" description="Polar residues" evidence="1">
    <location>
        <begin position="11"/>
        <end position="20"/>
    </location>
</feature>
<evidence type="ECO:0000259" key="2">
    <source>
        <dbReference type="PROSITE" id="PS50097"/>
    </source>
</evidence>
<reference evidence="3" key="1">
    <citation type="submission" date="2021-12" db="EMBL/GenBank/DDBJ databases">
        <authorList>
            <person name="Zaccaron A."/>
            <person name="Stergiopoulos I."/>
        </authorList>
    </citation>
    <scope>NUCLEOTIDE SEQUENCE</scope>
    <source>
        <strain evidence="3">Race5_Kim</strain>
    </source>
</reference>
<protein>
    <recommendedName>
        <fullName evidence="2">BTB domain-containing protein</fullName>
    </recommendedName>
</protein>
<dbReference type="InterPro" id="IPR000210">
    <property type="entry name" value="BTB/POZ_dom"/>
</dbReference>
<dbReference type="RefSeq" id="XP_047762608.1">
    <property type="nucleotide sequence ID" value="XM_047905563.1"/>
</dbReference>
<sequence>MLVSNAWPMADTTNSITGSPGNRMADLPSTPDKRPGSKCFDTIVRIKVGKGDAQEVFEVYKGLLKFYSGYFRAAIDNMEAGRFLQSEENTITLPDEDPSLFERFKSWLFIREFNLDSTSCSQLLTLWCFGDRRQIPLLQNHVIDVLYKQMVDLHYQPRAHYSLIYENTCEGSPLRKFLIYSHARRYDRAGSAFKETEMWTYEILLDLGKELISRPAKMSREAFAKIDMCEFHVHEENIGTDWREQTEWWIVRAFAFAVISALLPRREEFKIYKGLLKLSSWSFKAAVDNLDTGTFAQPEPNTIILQDEDPSIFMAFNSWL</sequence>
<dbReference type="InterPro" id="IPR011333">
    <property type="entry name" value="SKP1/BTB/POZ_sf"/>
</dbReference>
<evidence type="ECO:0000313" key="3">
    <source>
        <dbReference type="EMBL" id="UJO18242.1"/>
    </source>
</evidence>
<dbReference type="SUPFAM" id="SSF54695">
    <property type="entry name" value="POZ domain"/>
    <property type="match status" value="1"/>
</dbReference>
<evidence type="ECO:0000313" key="4">
    <source>
        <dbReference type="Proteomes" id="UP000756132"/>
    </source>
</evidence>
<dbReference type="PROSITE" id="PS50097">
    <property type="entry name" value="BTB"/>
    <property type="match status" value="1"/>
</dbReference>
<dbReference type="GeneID" id="71986293"/>
<proteinExistence type="predicted"/>